<reference evidence="9 10" key="1">
    <citation type="journal article" date="2023" name="Int. J. Mol. Sci.">
        <title>De Novo Assembly and Annotation of 11 Diverse Shrub Willow (Salix) Genomes Reveals Novel Gene Organization in Sex-Linked Regions.</title>
        <authorList>
            <person name="Hyden B."/>
            <person name="Feng K."/>
            <person name="Yates T.B."/>
            <person name="Jawdy S."/>
            <person name="Cereghino C."/>
            <person name="Smart L.B."/>
            <person name="Muchero W."/>
        </authorList>
    </citation>
    <scope>NUCLEOTIDE SEQUENCE [LARGE SCALE GENOMIC DNA]</scope>
    <source>
        <tissue evidence="9">Shoot tip</tissue>
    </source>
</reference>
<keyword evidence="5" id="KW-0269">Exonuclease</keyword>
<dbReference type="InterPro" id="IPR047021">
    <property type="entry name" value="REXO1/3/4-like"/>
</dbReference>
<dbReference type="Proteomes" id="UP001162972">
    <property type="component" value="Chromosome 7"/>
</dbReference>
<evidence type="ECO:0000313" key="10">
    <source>
        <dbReference type="Proteomes" id="UP001162972"/>
    </source>
</evidence>
<comment type="subcellular location">
    <subcellularLocation>
        <location evidence="1">Nucleus</location>
    </subcellularLocation>
</comment>
<keyword evidence="6" id="KW-0539">Nucleus</keyword>
<evidence type="ECO:0000256" key="2">
    <source>
        <dbReference type="ARBA" id="ARBA00006357"/>
    </source>
</evidence>
<evidence type="ECO:0000256" key="5">
    <source>
        <dbReference type="ARBA" id="ARBA00022839"/>
    </source>
</evidence>
<dbReference type="AlphaFoldDB" id="A0AAD6KAS5"/>
<dbReference type="CDD" id="cd06145">
    <property type="entry name" value="REX1_like"/>
    <property type="match status" value="1"/>
</dbReference>
<dbReference type="FunFam" id="3.30.420.10:FF:000080">
    <property type="entry name" value="Small RNA degrading nuclease 3"/>
    <property type="match status" value="1"/>
</dbReference>
<proteinExistence type="inferred from homology"/>
<evidence type="ECO:0000256" key="7">
    <source>
        <dbReference type="ARBA" id="ARBA00053817"/>
    </source>
</evidence>
<dbReference type="GO" id="GO:0005634">
    <property type="term" value="C:nucleus"/>
    <property type="evidence" value="ECO:0007669"/>
    <property type="project" value="UniProtKB-SubCell"/>
</dbReference>
<dbReference type="InterPro" id="IPR036397">
    <property type="entry name" value="RNaseH_sf"/>
</dbReference>
<dbReference type="InterPro" id="IPR012337">
    <property type="entry name" value="RNaseH-like_sf"/>
</dbReference>
<evidence type="ECO:0000259" key="8">
    <source>
        <dbReference type="SMART" id="SM00479"/>
    </source>
</evidence>
<dbReference type="Gene3D" id="3.30.420.10">
    <property type="entry name" value="Ribonuclease H-like superfamily/Ribonuclease H"/>
    <property type="match status" value="1"/>
</dbReference>
<accession>A0AAD6KAS5</accession>
<evidence type="ECO:0000313" key="9">
    <source>
        <dbReference type="EMBL" id="KAJ6419823.1"/>
    </source>
</evidence>
<dbReference type="EMBL" id="JAPFFJ010000009">
    <property type="protein sequence ID" value="KAJ6419823.1"/>
    <property type="molecule type" value="Genomic_DNA"/>
</dbReference>
<feature type="domain" description="Exonuclease" evidence="8">
    <location>
        <begin position="148"/>
        <end position="306"/>
    </location>
</feature>
<dbReference type="SUPFAM" id="SSF53098">
    <property type="entry name" value="Ribonuclease H-like"/>
    <property type="match status" value="1"/>
</dbReference>
<protein>
    <recommendedName>
        <fullName evidence="8">Exonuclease domain-containing protein</fullName>
    </recommendedName>
</protein>
<dbReference type="PANTHER" id="PTHR12801:SF115">
    <property type="entry name" value="FI18136P1-RELATED"/>
    <property type="match status" value="1"/>
</dbReference>
<comment type="similarity">
    <text evidence="2">Belongs to the REXO1/REXO3 family.</text>
</comment>
<name>A0AAD6KAS5_9ROSI</name>
<comment type="caution">
    <text evidence="9">The sequence shown here is derived from an EMBL/GenBank/DDBJ whole genome shotgun (WGS) entry which is preliminary data.</text>
</comment>
<dbReference type="PANTHER" id="PTHR12801">
    <property type="entry name" value="RNA EXONUCLEASE REXO1 / RECO3 FAMILY MEMBER-RELATED"/>
    <property type="match status" value="1"/>
</dbReference>
<comment type="function">
    <text evidence="7">3'-5' exonuclease degrading single-stranded small RNAs.</text>
</comment>
<dbReference type="GO" id="GO:0003676">
    <property type="term" value="F:nucleic acid binding"/>
    <property type="evidence" value="ECO:0007669"/>
    <property type="project" value="InterPro"/>
</dbReference>
<evidence type="ECO:0000256" key="6">
    <source>
        <dbReference type="ARBA" id="ARBA00023242"/>
    </source>
</evidence>
<organism evidence="9 10">
    <name type="scientific">Salix udensis</name>
    <dbReference type="NCBI Taxonomy" id="889485"/>
    <lineage>
        <taxon>Eukaryota</taxon>
        <taxon>Viridiplantae</taxon>
        <taxon>Streptophyta</taxon>
        <taxon>Embryophyta</taxon>
        <taxon>Tracheophyta</taxon>
        <taxon>Spermatophyta</taxon>
        <taxon>Magnoliopsida</taxon>
        <taxon>eudicotyledons</taxon>
        <taxon>Gunneridae</taxon>
        <taxon>Pentapetalae</taxon>
        <taxon>rosids</taxon>
        <taxon>fabids</taxon>
        <taxon>Malpighiales</taxon>
        <taxon>Salicaceae</taxon>
        <taxon>Saliceae</taxon>
        <taxon>Salix</taxon>
    </lineage>
</organism>
<sequence length="584" mass="66081">MDKNLLATRIAAASDKVLVDVVKLAQKQGRRGSQGSWKQFLNVYERKFGSGFSDPARRSRDSLVAFLQTFTDDDGLKFVDNVIRSLSNCEMLKETMKEALDNESPEQRLVRLTLEHPLYLPKYALPSFEKGWAVTKVRKKPKLLRCNKMLAVDCEMVLCKDGTDALVRVCVVDENLKVKLDELVNPCKPVEDYRTEITGVTAEILDGASSSFADIQVSMKKLLSRGTILVGHSLYNDLEALKLDHARVVDTSFIFKSSDGRSPSLNNLCKTVLGYELRKAGDPHNCLDDACAAMKLVLAKIERGVDNYIPLIQPDVKIVPETEMAKLLLHKIPVTVPQRKIIGDNALYVLSILIMHVKVEKRVHFDVSIFNTFEANLKKLSKLYGSCNIGLKRNPLFSVIPTHKVIQGVGYSVLAIFKNPEEACQAFENLTGSLEKDTSGRPQKLVAIQLDTGRSAGIRVRKMTNDNFLSHVSQKKRPFEGEDSGDPKKLKIDHCDDHLKEIERLKQDIKTKDFEITAQDKIITELKRKLEEKKKKKKKEWLLKRIDYQGKRNAIEKSWILQGPKVDVTRPTIAMMPFGWFMIL</sequence>
<evidence type="ECO:0000256" key="1">
    <source>
        <dbReference type="ARBA" id="ARBA00004123"/>
    </source>
</evidence>
<keyword evidence="4" id="KW-0378">Hydrolase</keyword>
<keyword evidence="3" id="KW-0540">Nuclease</keyword>
<keyword evidence="10" id="KW-1185">Reference proteome</keyword>
<gene>
    <name evidence="9" type="ORF">OIU84_029864</name>
</gene>
<dbReference type="SMART" id="SM00479">
    <property type="entry name" value="EXOIII"/>
    <property type="match status" value="1"/>
</dbReference>
<dbReference type="InterPro" id="IPR013520">
    <property type="entry name" value="Ribonucl_H"/>
</dbReference>
<evidence type="ECO:0000256" key="3">
    <source>
        <dbReference type="ARBA" id="ARBA00022722"/>
    </source>
</evidence>
<dbReference type="GO" id="GO:0004527">
    <property type="term" value="F:exonuclease activity"/>
    <property type="evidence" value="ECO:0007669"/>
    <property type="project" value="UniProtKB-KW"/>
</dbReference>
<dbReference type="InterPro" id="IPR034922">
    <property type="entry name" value="REX1-like_exo"/>
</dbReference>
<evidence type="ECO:0000256" key="4">
    <source>
        <dbReference type="ARBA" id="ARBA00022801"/>
    </source>
</evidence>